<dbReference type="GO" id="GO:0008239">
    <property type="term" value="F:dipeptidyl-peptidase activity"/>
    <property type="evidence" value="ECO:0007669"/>
    <property type="project" value="TreeGrafter"/>
</dbReference>
<proteinExistence type="predicted"/>
<organism evidence="2 3">
    <name type="scientific">Cynoglossus semilaevis</name>
    <name type="common">Tongue sole</name>
    <dbReference type="NCBI Taxonomy" id="244447"/>
    <lineage>
        <taxon>Eukaryota</taxon>
        <taxon>Metazoa</taxon>
        <taxon>Chordata</taxon>
        <taxon>Craniata</taxon>
        <taxon>Vertebrata</taxon>
        <taxon>Euteleostomi</taxon>
        <taxon>Actinopterygii</taxon>
        <taxon>Neopterygii</taxon>
        <taxon>Teleostei</taxon>
        <taxon>Neoteleostei</taxon>
        <taxon>Acanthomorphata</taxon>
        <taxon>Carangaria</taxon>
        <taxon>Pleuronectiformes</taxon>
        <taxon>Pleuronectoidei</taxon>
        <taxon>Cynoglossidae</taxon>
        <taxon>Cynoglossinae</taxon>
        <taxon>Cynoglossus</taxon>
    </lineage>
</organism>
<feature type="domain" description="Dipeptidylpeptidase IV N-terminal" evidence="1">
    <location>
        <begin position="48"/>
        <end position="104"/>
    </location>
</feature>
<dbReference type="Proteomes" id="UP000265120">
    <property type="component" value="Unassembled WGS sequence"/>
</dbReference>
<dbReference type="InterPro" id="IPR050278">
    <property type="entry name" value="Serine_Prot_S9B/DPPIV"/>
</dbReference>
<dbReference type="Pfam" id="PF00930">
    <property type="entry name" value="DPPIV_N"/>
    <property type="match status" value="1"/>
</dbReference>
<sequence length="115" mass="13461">MYFPSADKEFLHKTRDGNIFLHNAETQEESLYLSNSTFVDASDYLLSGDYKYIAFESNYTENWRHSFTASYSIYDRETSTFVTGVNLPTVVQYFSWAPKGNKFVSKCHNHTERVR</sequence>
<name>A0A3P8VD37_CYNSE</name>
<dbReference type="InterPro" id="IPR002469">
    <property type="entry name" value="Peptidase_S9B_N"/>
</dbReference>
<dbReference type="PANTHER" id="PTHR11731:SF204">
    <property type="entry name" value="DIPEPTIDYL PEPTIDASE 4"/>
    <property type="match status" value="1"/>
</dbReference>
<dbReference type="AlphaFoldDB" id="A0A3P8VD37"/>
<dbReference type="STRING" id="244447.ENSCSEP00000011141"/>
<dbReference type="Ensembl" id="ENSCSET00000011274.1">
    <property type="protein sequence ID" value="ENSCSEP00000011141.1"/>
    <property type="gene ID" value="ENSCSEG00000007153.1"/>
</dbReference>
<dbReference type="PANTHER" id="PTHR11731">
    <property type="entry name" value="PROTEASE FAMILY S9B,C DIPEPTIDYL-PEPTIDASE IV-RELATED"/>
    <property type="match status" value="1"/>
</dbReference>
<reference evidence="2" key="1">
    <citation type="submission" date="2025-08" db="UniProtKB">
        <authorList>
            <consortium name="Ensembl"/>
        </authorList>
    </citation>
    <scope>IDENTIFICATION</scope>
</reference>
<dbReference type="GeneTree" id="ENSGT00940000165362"/>
<dbReference type="SUPFAM" id="SSF82171">
    <property type="entry name" value="DPP6 N-terminal domain-like"/>
    <property type="match status" value="1"/>
</dbReference>
<evidence type="ECO:0000313" key="2">
    <source>
        <dbReference type="Ensembl" id="ENSCSEP00000011141.1"/>
    </source>
</evidence>
<accession>A0A3P8VD37</accession>
<dbReference type="GO" id="GO:0005886">
    <property type="term" value="C:plasma membrane"/>
    <property type="evidence" value="ECO:0007669"/>
    <property type="project" value="TreeGrafter"/>
</dbReference>
<dbReference type="GO" id="GO:0006508">
    <property type="term" value="P:proteolysis"/>
    <property type="evidence" value="ECO:0007669"/>
    <property type="project" value="InterPro"/>
</dbReference>
<keyword evidence="3" id="KW-1185">Reference proteome</keyword>
<dbReference type="Gene3D" id="2.140.10.30">
    <property type="entry name" value="Dipeptidylpeptidase IV, N-terminal domain"/>
    <property type="match status" value="1"/>
</dbReference>
<dbReference type="InParanoid" id="A0A3P8VD37"/>
<evidence type="ECO:0000259" key="1">
    <source>
        <dbReference type="Pfam" id="PF00930"/>
    </source>
</evidence>
<evidence type="ECO:0000313" key="3">
    <source>
        <dbReference type="Proteomes" id="UP000265120"/>
    </source>
</evidence>
<protein>
    <recommendedName>
        <fullName evidence="1">Dipeptidylpeptidase IV N-terminal domain-containing protein</fullName>
    </recommendedName>
</protein>
<reference evidence="2" key="2">
    <citation type="submission" date="2025-09" db="UniProtKB">
        <authorList>
            <consortium name="Ensembl"/>
        </authorList>
    </citation>
    <scope>IDENTIFICATION</scope>
</reference>